<accession>A0AAX4JVL2</accession>
<dbReference type="InterPro" id="IPR008978">
    <property type="entry name" value="HSP20-like_chaperone"/>
</dbReference>
<keyword evidence="4" id="KW-0963">Cytoplasm</keyword>
<comment type="subcellular location">
    <subcellularLocation>
        <location evidence="2">Cytoplasm</location>
    </subcellularLocation>
    <subcellularLocation>
        <location evidence="1">Nucleus</location>
    </subcellularLocation>
</comment>
<dbReference type="GeneID" id="91095070"/>
<gene>
    <name evidence="8" type="ORF">L201_004400</name>
</gene>
<dbReference type="SUPFAM" id="SSF49764">
    <property type="entry name" value="HSP20-like chaperones"/>
    <property type="match status" value="1"/>
</dbReference>
<evidence type="ECO:0000256" key="5">
    <source>
        <dbReference type="ARBA" id="ARBA00023242"/>
    </source>
</evidence>
<feature type="region of interest" description="Disordered" evidence="6">
    <location>
        <begin position="635"/>
        <end position="662"/>
    </location>
</feature>
<dbReference type="Proteomes" id="UP001355207">
    <property type="component" value="Chromosome 5"/>
</dbReference>
<feature type="compositionally biased region" description="Basic and acidic residues" evidence="6">
    <location>
        <begin position="287"/>
        <end position="299"/>
    </location>
</feature>
<dbReference type="GO" id="GO:0005634">
    <property type="term" value="C:nucleus"/>
    <property type="evidence" value="ECO:0007669"/>
    <property type="project" value="UniProtKB-SubCell"/>
</dbReference>
<reference evidence="8 9" key="1">
    <citation type="submission" date="2024-01" db="EMBL/GenBank/DDBJ databases">
        <title>Comparative genomics of Cryptococcus and Kwoniella reveals pathogenesis evolution and contrasting modes of karyotype evolution via chromosome fusion or intercentromeric recombination.</title>
        <authorList>
            <person name="Coelho M.A."/>
            <person name="David-Palma M."/>
            <person name="Shea T."/>
            <person name="Bowers K."/>
            <person name="McGinley-Smith S."/>
            <person name="Mohammad A.W."/>
            <person name="Gnirke A."/>
            <person name="Yurkov A.M."/>
            <person name="Nowrousian M."/>
            <person name="Sun S."/>
            <person name="Cuomo C.A."/>
            <person name="Heitman J."/>
        </authorList>
    </citation>
    <scope>NUCLEOTIDE SEQUENCE [LARGE SCALE GENOMIC DNA]</scope>
    <source>
        <strain evidence="8 9">CBS 6074</strain>
    </source>
</reference>
<dbReference type="EMBL" id="CP144102">
    <property type="protein sequence ID" value="WWC89476.1"/>
    <property type="molecule type" value="Genomic_DNA"/>
</dbReference>
<dbReference type="Gene3D" id="2.60.40.790">
    <property type="match status" value="1"/>
</dbReference>
<evidence type="ECO:0000256" key="2">
    <source>
        <dbReference type="ARBA" id="ARBA00004496"/>
    </source>
</evidence>
<evidence type="ECO:0000256" key="3">
    <source>
        <dbReference type="ARBA" id="ARBA00018915"/>
    </source>
</evidence>
<sequence>MSYLFPSDRTLLYPQFETYKLQSLDPENDLSTFNLPEPGSTQSRIGYNSSSHLSFKEVRNRIGWDHLSVNQDGKGIYIDKDWGVIGFTINDDLVPTFSKLASLPVPISSSDQPFEFPSVTPLTSSKWAISSGSGSLYILSTSSHTDQHTQEGEFIARYDISSIMTDSPSKEPSPFLLRASHTVSEDEVNLLITRSIRPSDTKRNITSAQLTKFELIEITLNPNLRNEVDDQQSIDNLKVNWKLLGGDLPIHCYWSSSKDTEGGWVVLSSEGYKLPINGSENAEESEIERTKREREEKISKLGLGASLSPSTSTEAELADAQKRKEDTEMDVEEEENKVYPYSWTQNSDSINMIIPIPKEIKREDIQLILSSTTFSFSISNTSSIDTSYELDRFLSKKDKAFWAEIDSELSRWIFDSTRNQIEIDLTKIDQNVRWPSIFSVSADNDEDDGDGEEEVPETLSTEMLESVRQSFNSIKTRNENEDKDEPMNPHPAIPALLREEMDFDLDDDEAFGENAGGEYDELSGGSTKVGKEVLIGYITKSRDDDGSIVSSNWSKTSTSILSTPLTGSTNQSNRDQRGIIIKSAVDGLLFDPPTNADISKNPWKHISTNPALAFVLSSKKDLRLIKHLTTISAGSTEIHPHENVEPTSPSSSKRQKPSTETQNIAETTVLAFDSGSSIGQGNLYIYYPPGKGDRNVAKQGVIPVSGGEKGALLGVGAVTVKGKQVVVILTEKSLVLLKNVV</sequence>
<feature type="domain" description="CS" evidence="7">
    <location>
        <begin position="336"/>
        <end position="438"/>
    </location>
</feature>
<dbReference type="InterPro" id="IPR037895">
    <property type="entry name" value="NUDCD1"/>
</dbReference>
<name>A0AAX4JVL2_9TREE</name>
<keyword evidence="9" id="KW-1185">Reference proteome</keyword>
<dbReference type="RefSeq" id="XP_066076239.1">
    <property type="nucleotide sequence ID" value="XM_066220142.1"/>
</dbReference>
<dbReference type="Pfam" id="PF04969">
    <property type="entry name" value="CS"/>
    <property type="match status" value="1"/>
</dbReference>
<dbReference type="GO" id="GO:0005737">
    <property type="term" value="C:cytoplasm"/>
    <property type="evidence" value="ECO:0007669"/>
    <property type="project" value="UniProtKB-SubCell"/>
</dbReference>
<protein>
    <recommendedName>
        <fullName evidence="3">NudC domain-containing protein 1</fullName>
    </recommendedName>
</protein>
<feature type="compositionally biased region" description="Polar residues" evidence="6">
    <location>
        <begin position="645"/>
        <end position="662"/>
    </location>
</feature>
<keyword evidence="5" id="KW-0539">Nucleus</keyword>
<organism evidence="8 9">
    <name type="scientific">Kwoniella dendrophila CBS 6074</name>
    <dbReference type="NCBI Taxonomy" id="1295534"/>
    <lineage>
        <taxon>Eukaryota</taxon>
        <taxon>Fungi</taxon>
        <taxon>Dikarya</taxon>
        <taxon>Basidiomycota</taxon>
        <taxon>Agaricomycotina</taxon>
        <taxon>Tremellomycetes</taxon>
        <taxon>Tremellales</taxon>
        <taxon>Cryptococcaceae</taxon>
        <taxon>Kwoniella</taxon>
    </lineage>
</organism>
<feature type="compositionally biased region" description="Acidic residues" evidence="6">
    <location>
        <begin position="443"/>
        <end position="456"/>
    </location>
</feature>
<evidence type="ECO:0000256" key="4">
    <source>
        <dbReference type="ARBA" id="ARBA00022490"/>
    </source>
</evidence>
<evidence type="ECO:0000256" key="6">
    <source>
        <dbReference type="SAM" id="MobiDB-lite"/>
    </source>
</evidence>
<proteinExistence type="predicted"/>
<evidence type="ECO:0000259" key="7">
    <source>
        <dbReference type="PROSITE" id="PS51203"/>
    </source>
</evidence>
<dbReference type="PANTHER" id="PTHR21664">
    <property type="entry name" value="CHRONIC MYELOGENOUS LEUKEMIA TUMOR ANTIGEN 66"/>
    <property type="match status" value="1"/>
</dbReference>
<evidence type="ECO:0000313" key="9">
    <source>
        <dbReference type="Proteomes" id="UP001355207"/>
    </source>
</evidence>
<feature type="region of interest" description="Disordered" evidence="6">
    <location>
        <begin position="277"/>
        <end position="336"/>
    </location>
</feature>
<evidence type="ECO:0000256" key="1">
    <source>
        <dbReference type="ARBA" id="ARBA00004123"/>
    </source>
</evidence>
<evidence type="ECO:0000313" key="8">
    <source>
        <dbReference type="EMBL" id="WWC89476.1"/>
    </source>
</evidence>
<dbReference type="PANTHER" id="PTHR21664:SF1">
    <property type="entry name" value="NUDC DOMAIN-CONTAINING PROTEIN 1"/>
    <property type="match status" value="1"/>
</dbReference>
<dbReference type="AlphaFoldDB" id="A0AAX4JVL2"/>
<dbReference type="InterPro" id="IPR007052">
    <property type="entry name" value="CS_dom"/>
</dbReference>
<dbReference type="PROSITE" id="PS51203">
    <property type="entry name" value="CS"/>
    <property type="match status" value="1"/>
</dbReference>
<feature type="region of interest" description="Disordered" evidence="6">
    <location>
        <begin position="440"/>
        <end position="459"/>
    </location>
</feature>